<evidence type="ECO:0000313" key="1">
    <source>
        <dbReference type="EMBL" id="GIJ02281.1"/>
    </source>
</evidence>
<dbReference type="AlphaFoldDB" id="A0A8J3Y5M3"/>
<accession>A0A8J3Y5M3</accession>
<name>A0A8J3Y5M3_9ACTN</name>
<reference evidence="1" key="1">
    <citation type="submission" date="2021-01" db="EMBL/GenBank/DDBJ databases">
        <title>Whole genome shotgun sequence of Spirilliplanes yamanashiensis NBRC 15828.</title>
        <authorList>
            <person name="Komaki H."/>
            <person name="Tamura T."/>
        </authorList>
    </citation>
    <scope>NUCLEOTIDE SEQUENCE</scope>
    <source>
        <strain evidence="1">NBRC 15828</strain>
    </source>
</reference>
<comment type="caution">
    <text evidence="1">The sequence shown here is derived from an EMBL/GenBank/DDBJ whole genome shotgun (WGS) entry which is preliminary data.</text>
</comment>
<dbReference type="Proteomes" id="UP000652013">
    <property type="component" value="Unassembled WGS sequence"/>
</dbReference>
<dbReference type="EMBL" id="BOOY01000008">
    <property type="protein sequence ID" value="GIJ02281.1"/>
    <property type="molecule type" value="Genomic_DNA"/>
</dbReference>
<keyword evidence="2" id="KW-1185">Reference proteome</keyword>
<gene>
    <name evidence="1" type="ORF">Sya03_16330</name>
</gene>
<organism evidence="1 2">
    <name type="scientific">Spirilliplanes yamanashiensis</name>
    <dbReference type="NCBI Taxonomy" id="42233"/>
    <lineage>
        <taxon>Bacteria</taxon>
        <taxon>Bacillati</taxon>
        <taxon>Actinomycetota</taxon>
        <taxon>Actinomycetes</taxon>
        <taxon>Micromonosporales</taxon>
        <taxon>Micromonosporaceae</taxon>
        <taxon>Spirilliplanes</taxon>
    </lineage>
</organism>
<proteinExistence type="predicted"/>
<evidence type="ECO:0000313" key="2">
    <source>
        <dbReference type="Proteomes" id="UP000652013"/>
    </source>
</evidence>
<sequence>MPGDILLATTGAGGLQGGLEVGEALQHGAPVLQMRGAPRIDGRVEDRHAAATLTNFKIHASG</sequence>
<protein>
    <submittedName>
        <fullName evidence="1">Uncharacterized protein</fullName>
    </submittedName>
</protein>